<proteinExistence type="predicted"/>
<feature type="signal peptide" evidence="1">
    <location>
        <begin position="1"/>
        <end position="24"/>
    </location>
</feature>
<dbReference type="OrthoDB" id="8402697at2"/>
<dbReference type="RefSeq" id="WP_109457542.1">
    <property type="nucleotide sequence ID" value="NZ_QFBC01000002.1"/>
</dbReference>
<name>A0A2U2DVV6_9HYPH</name>
<protein>
    <recommendedName>
        <fullName evidence="4">DUF3551 domain-containing protein</fullName>
    </recommendedName>
</protein>
<evidence type="ECO:0008006" key="4">
    <source>
        <dbReference type="Google" id="ProtNLM"/>
    </source>
</evidence>
<reference evidence="2 3" key="1">
    <citation type="submission" date="2018-05" db="EMBL/GenBank/DDBJ databases">
        <title>The draft genome of strain NS-104.</title>
        <authorList>
            <person name="Hang P."/>
            <person name="Jiang J."/>
        </authorList>
    </citation>
    <scope>NUCLEOTIDE SEQUENCE [LARGE SCALE GENOMIC DNA]</scope>
    <source>
        <strain evidence="2 3">NS-104</strain>
    </source>
</reference>
<dbReference type="Proteomes" id="UP000245252">
    <property type="component" value="Unassembled WGS sequence"/>
</dbReference>
<sequence>MSRLLPSLAVAVITLLAATSPSLAAYQDCSSVASYQQVSDGYGRVPTCWVKKVRSYDAYGNPVVKKVRLCK</sequence>
<keyword evidence="1" id="KW-0732">Signal</keyword>
<evidence type="ECO:0000313" key="2">
    <source>
        <dbReference type="EMBL" id="PWE57437.1"/>
    </source>
</evidence>
<comment type="caution">
    <text evidence="2">The sequence shown here is derived from an EMBL/GenBank/DDBJ whole genome shotgun (WGS) entry which is preliminary data.</text>
</comment>
<dbReference type="EMBL" id="QFBC01000002">
    <property type="protein sequence ID" value="PWE57437.1"/>
    <property type="molecule type" value="Genomic_DNA"/>
</dbReference>
<feature type="chain" id="PRO_5015489976" description="DUF3551 domain-containing protein" evidence="1">
    <location>
        <begin position="25"/>
        <end position="71"/>
    </location>
</feature>
<organism evidence="2 3">
    <name type="scientific">Metarhizobium album</name>
    <dbReference type="NCBI Taxonomy" id="2182425"/>
    <lineage>
        <taxon>Bacteria</taxon>
        <taxon>Pseudomonadati</taxon>
        <taxon>Pseudomonadota</taxon>
        <taxon>Alphaproteobacteria</taxon>
        <taxon>Hyphomicrobiales</taxon>
        <taxon>Rhizobiaceae</taxon>
        <taxon>Metarhizobium</taxon>
    </lineage>
</organism>
<evidence type="ECO:0000256" key="1">
    <source>
        <dbReference type="SAM" id="SignalP"/>
    </source>
</evidence>
<keyword evidence="3" id="KW-1185">Reference proteome</keyword>
<gene>
    <name evidence="2" type="ORF">DEM27_07355</name>
</gene>
<evidence type="ECO:0000313" key="3">
    <source>
        <dbReference type="Proteomes" id="UP000245252"/>
    </source>
</evidence>
<dbReference type="AlphaFoldDB" id="A0A2U2DVV6"/>
<accession>A0A2U2DVV6</accession>